<sequence length="103" mass="11893">MSPMFLQSDVKKRIVYIIRKTGRGKDAARISQEPRVARSPKTCGLRPGFRPSRTVRSPRQRGTIRLLGDTRGRKMRHSFTQTIHSPEVNVENFKFMLLCPLKI</sequence>
<dbReference type="EMBL" id="JBAMIC010001399">
    <property type="protein sequence ID" value="KAK7089517.1"/>
    <property type="molecule type" value="Genomic_DNA"/>
</dbReference>
<organism evidence="2 3">
    <name type="scientific">Littorina saxatilis</name>
    <dbReference type="NCBI Taxonomy" id="31220"/>
    <lineage>
        <taxon>Eukaryota</taxon>
        <taxon>Metazoa</taxon>
        <taxon>Spiralia</taxon>
        <taxon>Lophotrochozoa</taxon>
        <taxon>Mollusca</taxon>
        <taxon>Gastropoda</taxon>
        <taxon>Caenogastropoda</taxon>
        <taxon>Littorinimorpha</taxon>
        <taxon>Littorinoidea</taxon>
        <taxon>Littorinidae</taxon>
        <taxon>Littorina</taxon>
    </lineage>
</organism>
<comment type="caution">
    <text evidence="2">The sequence shown here is derived from an EMBL/GenBank/DDBJ whole genome shotgun (WGS) entry which is preliminary data.</text>
</comment>
<accession>A0AAN9AMC9</accession>
<proteinExistence type="predicted"/>
<evidence type="ECO:0000256" key="1">
    <source>
        <dbReference type="SAM" id="MobiDB-lite"/>
    </source>
</evidence>
<evidence type="ECO:0000313" key="3">
    <source>
        <dbReference type="Proteomes" id="UP001374579"/>
    </source>
</evidence>
<feature type="region of interest" description="Disordered" evidence="1">
    <location>
        <begin position="27"/>
        <end position="59"/>
    </location>
</feature>
<dbReference type="AlphaFoldDB" id="A0AAN9AMC9"/>
<protein>
    <submittedName>
        <fullName evidence="2">Uncharacterized protein</fullName>
    </submittedName>
</protein>
<evidence type="ECO:0000313" key="2">
    <source>
        <dbReference type="EMBL" id="KAK7089517.1"/>
    </source>
</evidence>
<name>A0AAN9AMC9_9CAEN</name>
<reference evidence="2 3" key="1">
    <citation type="submission" date="2024-02" db="EMBL/GenBank/DDBJ databases">
        <title>Chromosome-scale genome assembly of the rough periwinkle Littorina saxatilis.</title>
        <authorList>
            <person name="De Jode A."/>
            <person name="Faria R."/>
            <person name="Formenti G."/>
            <person name="Sims Y."/>
            <person name="Smith T.P."/>
            <person name="Tracey A."/>
            <person name="Wood J.M.D."/>
            <person name="Zagrodzka Z.B."/>
            <person name="Johannesson K."/>
            <person name="Butlin R.K."/>
            <person name="Leder E.H."/>
        </authorList>
    </citation>
    <scope>NUCLEOTIDE SEQUENCE [LARGE SCALE GENOMIC DNA]</scope>
    <source>
        <strain evidence="2">Snail1</strain>
        <tissue evidence="2">Muscle</tissue>
    </source>
</reference>
<gene>
    <name evidence="2" type="ORF">V1264_024976</name>
</gene>
<dbReference type="Proteomes" id="UP001374579">
    <property type="component" value="Unassembled WGS sequence"/>
</dbReference>
<keyword evidence="3" id="KW-1185">Reference proteome</keyword>